<reference evidence="11 12" key="1">
    <citation type="submission" date="2020-04" db="EMBL/GenBank/DDBJ databases">
        <authorList>
            <person name="Wallbank WR R."/>
            <person name="Pardo Diaz C."/>
            <person name="Kozak K."/>
            <person name="Martin S."/>
            <person name="Jiggins C."/>
            <person name="Moest M."/>
            <person name="Warren A I."/>
            <person name="Byers J.R.P. K."/>
            <person name="Montejo-Kovacevich G."/>
            <person name="Yen C E."/>
        </authorList>
    </citation>
    <scope>NUCLEOTIDE SEQUENCE [LARGE SCALE GENOMIC DNA]</scope>
</reference>
<evidence type="ECO:0000256" key="3">
    <source>
        <dbReference type="ARBA" id="ARBA00022759"/>
    </source>
</evidence>
<dbReference type="GO" id="GO:0015074">
    <property type="term" value="P:DNA integration"/>
    <property type="evidence" value="ECO:0007669"/>
    <property type="project" value="UniProtKB-KW"/>
</dbReference>
<gene>
    <name evidence="11" type="ORF">APLA_LOCUS2594</name>
</gene>
<evidence type="ECO:0000256" key="9">
    <source>
        <dbReference type="ARBA" id="ARBA00023172"/>
    </source>
</evidence>
<evidence type="ECO:0000256" key="1">
    <source>
        <dbReference type="ARBA" id="ARBA00022722"/>
    </source>
</evidence>
<evidence type="ECO:0000256" key="8">
    <source>
        <dbReference type="ARBA" id="ARBA00022932"/>
    </source>
</evidence>
<organism evidence="11 12">
    <name type="scientific">Arctia plantaginis</name>
    <name type="common">Wood tiger moth</name>
    <name type="synonym">Phalaena plantaginis</name>
    <dbReference type="NCBI Taxonomy" id="874455"/>
    <lineage>
        <taxon>Eukaryota</taxon>
        <taxon>Metazoa</taxon>
        <taxon>Ecdysozoa</taxon>
        <taxon>Arthropoda</taxon>
        <taxon>Hexapoda</taxon>
        <taxon>Insecta</taxon>
        <taxon>Pterygota</taxon>
        <taxon>Neoptera</taxon>
        <taxon>Endopterygota</taxon>
        <taxon>Lepidoptera</taxon>
        <taxon>Glossata</taxon>
        <taxon>Ditrysia</taxon>
        <taxon>Noctuoidea</taxon>
        <taxon>Erebidae</taxon>
        <taxon>Arctiinae</taxon>
        <taxon>Arctia</taxon>
    </lineage>
</organism>
<sequence>MIRTDNGREYVNKHFQTILQEHGIVHQTTVPYSPQQNGVAERANRTIMEAGRCMLQDAGMDQRFWAEALNTAIFIKNKSPSKAQQLMMENQTIEEALSGPEKEHWREAIEDEYKLFEKNKAWSLTLLPEGKKAVRCKWVFKKLGPEGIKHAL</sequence>
<dbReference type="GO" id="GO:0016787">
    <property type="term" value="F:hydrolase activity"/>
    <property type="evidence" value="ECO:0007669"/>
    <property type="project" value="UniProtKB-KW"/>
</dbReference>
<comment type="caution">
    <text evidence="11">The sequence shown here is derived from an EMBL/GenBank/DDBJ whole genome shotgun (WGS) entry which is preliminary data.</text>
</comment>
<evidence type="ECO:0000313" key="11">
    <source>
        <dbReference type="EMBL" id="CAB3225799.1"/>
    </source>
</evidence>
<evidence type="ECO:0000256" key="2">
    <source>
        <dbReference type="ARBA" id="ARBA00022723"/>
    </source>
</evidence>
<dbReference type="GO" id="GO:0004519">
    <property type="term" value="F:endonuclease activity"/>
    <property type="evidence" value="ECO:0007669"/>
    <property type="project" value="UniProtKB-KW"/>
</dbReference>
<dbReference type="Gene3D" id="3.30.420.10">
    <property type="entry name" value="Ribonuclease H-like superfamily/Ribonuclease H"/>
    <property type="match status" value="1"/>
</dbReference>
<dbReference type="InterPro" id="IPR036397">
    <property type="entry name" value="RNaseH_sf"/>
</dbReference>
<keyword evidence="8" id="KW-0808">Transferase</keyword>
<keyword evidence="2" id="KW-0479">Metal-binding</keyword>
<keyword evidence="7" id="KW-0695">RNA-directed DNA polymerase</keyword>
<dbReference type="InterPro" id="IPR001584">
    <property type="entry name" value="Integrase_cat-core"/>
</dbReference>
<dbReference type="PANTHER" id="PTHR42648:SF11">
    <property type="entry name" value="TRANSPOSON TY4-P GAG-POL POLYPROTEIN"/>
    <property type="match status" value="1"/>
</dbReference>
<dbReference type="GO" id="GO:0046872">
    <property type="term" value="F:metal ion binding"/>
    <property type="evidence" value="ECO:0007669"/>
    <property type="project" value="UniProtKB-KW"/>
</dbReference>
<dbReference type="InterPro" id="IPR039537">
    <property type="entry name" value="Retrotran_Ty1/copia-like"/>
</dbReference>
<dbReference type="OrthoDB" id="413361at2759"/>
<evidence type="ECO:0000256" key="4">
    <source>
        <dbReference type="ARBA" id="ARBA00022801"/>
    </source>
</evidence>
<keyword evidence="4" id="KW-0378">Hydrolase</keyword>
<protein>
    <recommendedName>
        <fullName evidence="10">Integrase catalytic domain-containing protein</fullName>
    </recommendedName>
</protein>
<keyword evidence="1" id="KW-0540">Nuclease</keyword>
<proteinExistence type="predicted"/>
<dbReference type="PANTHER" id="PTHR42648">
    <property type="entry name" value="TRANSPOSASE, PUTATIVE-RELATED"/>
    <property type="match status" value="1"/>
</dbReference>
<dbReference type="SUPFAM" id="SSF53098">
    <property type="entry name" value="Ribonuclease H-like"/>
    <property type="match status" value="1"/>
</dbReference>
<evidence type="ECO:0000256" key="6">
    <source>
        <dbReference type="ARBA" id="ARBA00022908"/>
    </source>
</evidence>
<evidence type="ECO:0000256" key="5">
    <source>
        <dbReference type="ARBA" id="ARBA00022842"/>
    </source>
</evidence>
<keyword evidence="5" id="KW-0460">Magnesium</keyword>
<evidence type="ECO:0000256" key="7">
    <source>
        <dbReference type="ARBA" id="ARBA00022918"/>
    </source>
</evidence>
<dbReference type="GO" id="GO:0003676">
    <property type="term" value="F:nucleic acid binding"/>
    <property type="evidence" value="ECO:0007669"/>
    <property type="project" value="InterPro"/>
</dbReference>
<dbReference type="InterPro" id="IPR012337">
    <property type="entry name" value="RNaseH-like_sf"/>
</dbReference>
<dbReference type="PROSITE" id="PS50994">
    <property type="entry name" value="INTEGRASE"/>
    <property type="match status" value="1"/>
</dbReference>
<dbReference type="GO" id="GO:0003887">
    <property type="term" value="F:DNA-directed DNA polymerase activity"/>
    <property type="evidence" value="ECO:0007669"/>
    <property type="project" value="UniProtKB-KW"/>
</dbReference>
<keyword evidence="8" id="KW-0239">DNA-directed DNA polymerase</keyword>
<dbReference type="GO" id="GO:0003964">
    <property type="term" value="F:RNA-directed DNA polymerase activity"/>
    <property type="evidence" value="ECO:0007669"/>
    <property type="project" value="UniProtKB-KW"/>
</dbReference>
<feature type="domain" description="Integrase catalytic" evidence="10">
    <location>
        <begin position="1"/>
        <end position="97"/>
    </location>
</feature>
<keyword evidence="9" id="KW-0233">DNA recombination</keyword>
<keyword evidence="6" id="KW-0229">DNA integration</keyword>
<keyword evidence="3" id="KW-0255">Endonuclease</keyword>
<dbReference type="AlphaFoldDB" id="A0A8S0Z009"/>
<evidence type="ECO:0000259" key="10">
    <source>
        <dbReference type="PROSITE" id="PS50994"/>
    </source>
</evidence>
<dbReference type="EMBL" id="CADEBC010000208">
    <property type="protein sequence ID" value="CAB3225799.1"/>
    <property type="molecule type" value="Genomic_DNA"/>
</dbReference>
<evidence type="ECO:0000313" key="12">
    <source>
        <dbReference type="Proteomes" id="UP000494106"/>
    </source>
</evidence>
<accession>A0A8S0Z009</accession>
<keyword evidence="8" id="KW-0548">Nucleotidyltransferase</keyword>
<name>A0A8S0Z009_ARCPL</name>
<keyword evidence="12" id="KW-1185">Reference proteome</keyword>
<dbReference type="GO" id="GO:0006310">
    <property type="term" value="P:DNA recombination"/>
    <property type="evidence" value="ECO:0007669"/>
    <property type="project" value="UniProtKB-KW"/>
</dbReference>
<dbReference type="Proteomes" id="UP000494106">
    <property type="component" value="Unassembled WGS sequence"/>
</dbReference>